<keyword evidence="2" id="KW-0472">Membrane</keyword>
<keyword evidence="2" id="KW-1133">Transmembrane helix</keyword>
<evidence type="ECO:0000256" key="1">
    <source>
        <dbReference type="SAM" id="MobiDB-lite"/>
    </source>
</evidence>
<evidence type="ECO:0000256" key="2">
    <source>
        <dbReference type="SAM" id="Phobius"/>
    </source>
</evidence>
<evidence type="ECO:0000313" key="3">
    <source>
        <dbReference type="EMBL" id="CAA9429909.1"/>
    </source>
</evidence>
<accession>A0A6J4PZG1</accession>
<organism evidence="3">
    <name type="scientific">uncultured Phycisphaerae bacterium</name>
    <dbReference type="NCBI Taxonomy" id="904963"/>
    <lineage>
        <taxon>Bacteria</taxon>
        <taxon>Pseudomonadati</taxon>
        <taxon>Planctomycetota</taxon>
        <taxon>Phycisphaerae</taxon>
        <taxon>environmental samples</taxon>
    </lineage>
</organism>
<protein>
    <submittedName>
        <fullName evidence="3">Uncharacterized protein</fullName>
    </submittedName>
</protein>
<proteinExistence type="predicted"/>
<reference evidence="3" key="1">
    <citation type="submission" date="2020-02" db="EMBL/GenBank/DDBJ databases">
        <authorList>
            <person name="Meier V. D."/>
        </authorList>
    </citation>
    <scope>NUCLEOTIDE SEQUENCE</scope>
    <source>
        <strain evidence="3">AVDCRST_MAG64</strain>
    </source>
</reference>
<dbReference type="EMBL" id="CADCUQ010000785">
    <property type="protein sequence ID" value="CAA9429909.1"/>
    <property type="molecule type" value="Genomic_DNA"/>
</dbReference>
<sequence length="119" mass="11983">MGEPTGEQLDADAGDGGVRPVGTAPPAVLEYARPRTAGPRDVPTVDFIDVFAGCVVVAVAMVSAVGAVGLFAVAVARLWSTDADPFGPAFMFCGSLVLAAVAVTCGRAALPGHARQQQS</sequence>
<feature type="transmembrane region" description="Helical" evidence="2">
    <location>
        <begin position="88"/>
        <end position="110"/>
    </location>
</feature>
<feature type="region of interest" description="Disordered" evidence="1">
    <location>
        <begin position="1"/>
        <end position="25"/>
    </location>
</feature>
<feature type="transmembrane region" description="Helical" evidence="2">
    <location>
        <begin position="50"/>
        <end position="76"/>
    </location>
</feature>
<name>A0A6J4PZG1_9BACT</name>
<keyword evidence="2" id="KW-0812">Transmembrane</keyword>
<dbReference type="AlphaFoldDB" id="A0A6J4PZG1"/>
<gene>
    <name evidence="3" type="ORF">AVDCRST_MAG64-3410</name>
</gene>